<keyword evidence="3" id="KW-1185">Reference proteome</keyword>
<comment type="caution">
    <text evidence="2">The sequence shown here is derived from an EMBL/GenBank/DDBJ whole genome shotgun (WGS) entry which is preliminary data.</text>
</comment>
<name>A0A1B7P7A3_9EURO</name>
<proteinExistence type="predicted"/>
<feature type="compositionally biased region" description="Basic and acidic residues" evidence="1">
    <location>
        <begin position="23"/>
        <end position="33"/>
    </location>
</feature>
<feature type="region of interest" description="Disordered" evidence="1">
    <location>
        <begin position="1"/>
        <end position="163"/>
    </location>
</feature>
<feature type="region of interest" description="Disordered" evidence="1">
    <location>
        <begin position="483"/>
        <end position="716"/>
    </location>
</feature>
<sequence>MAPKFKKFSMSKAKRGQIAAQGRDPDCSKREITTEIPQPRSFPPGRGGNSVMEPPSAKPPPAVMQNRNISEPSQRPKIYYPKGKKATDKAPNSAPLLPRGHSFSGMTEQPLRTVRKVSSTPRLKGEQVLFGGNRATTQMSISPASSEESAESSQEDYCHPPPKLEGIILGSPDLSLTRKGTCGTRGSGKLIVPERKASSNQGSIRIDDSEEYVYRSGSTVSPRSVPCENDTQGWLPRQNLTPSSIQLHPHPPAPMGSGQLSQSQGASSHNSSFTHGRNISRIRGEKDSSRNPAISNKSQDQGGSVFVQTPIHMFHGHCMAPETSPGQDSNLENQFEAVIQSEETFPQVLSLEGAPQNEIIFQLKSLSEKVAGIQIEQMKINKHLEDTNSQLQAFSEELQLARHARFWNLASYEKSINNHITQVVGAIGEAVESVAVTVAKISGRTAEIGFDDSKAGDGNGLEWSDAVEEEAHDTFARTPMTTYRAPFDQDHVGPSTVQNTGERRGSDGEKVNIGSPVRKVDSQTNPLATEDTPLEQVQQRVGSWRGPSTTQKRGFWSHKRHNGRMNQRGSASGSRYRKAATPSSAGQHPSTPVAPQAQEAASPSSYPHSQVRGGYEDQSYIHPATRGPVPTVAYGQASRQHTGFPPRQSSMRHHHTYMRGGGGPSNRNYPPHRDFSPNYGSSPPQSGQGQPQPNHLHFQATQNIGNNPPVGQWPAAQPEFNAYRPWAGVSNWYHQLNPQ</sequence>
<protein>
    <submittedName>
        <fullName evidence="2">Uncharacterized protein</fullName>
    </submittedName>
</protein>
<evidence type="ECO:0000256" key="1">
    <source>
        <dbReference type="SAM" id="MobiDB-lite"/>
    </source>
</evidence>
<gene>
    <name evidence="2" type="ORF">ACJ72_00750</name>
</gene>
<feature type="compositionally biased region" description="Polar residues" evidence="1">
    <location>
        <begin position="535"/>
        <end position="552"/>
    </location>
</feature>
<feature type="compositionally biased region" description="Polar residues" evidence="1">
    <location>
        <begin position="581"/>
        <end position="590"/>
    </location>
</feature>
<feature type="compositionally biased region" description="Basic residues" evidence="1">
    <location>
        <begin position="1"/>
        <end position="15"/>
    </location>
</feature>
<dbReference type="EMBL" id="LGUA01000043">
    <property type="protein sequence ID" value="OAX84873.1"/>
    <property type="molecule type" value="Genomic_DNA"/>
</dbReference>
<feature type="compositionally biased region" description="Polar residues" evidence="1">
    <location>
        <begin position="564"/>
        <end position="573"/>
    </location>
</feature>
<dbReference type="AlphaFoldDB" id="A0A1B7P7A3"/>
<dbReference type="OrthoDB" id="4186499at2759"/>
<feature type="compositionally biased region" description="Polar residues" evidence="1">
    <location>
        <begin position="290"/>
        <end position="302"/>
    </location>
</feature>
<feature type="compositionally biased region" description="Basic and acidic residues" evidence="1">
    <location>
        <begin position="501"/>
        <end position="510"/>
    </location>
</feature>
<organism evidence="2 3">
    <name type="scientific">Emergomyces africanus</name>
    <dbReference type="NCBI Taxonomy" id="1955775"/>
    <lineage>
        <taxon>Eukaryota</taxon>
        <taxon>Fungi</taxon>
        <taxon>Dikarya</taxon>
        <taxon>Ascomycota</taxon>
        <taxon>Pezizomycotina</taxon>
        <taxon>Eurotiomycetes</taxon>
        <taxon>Eurotiomycetidae</taxon>
        <taxon>Onygenales</taxon>
        <taxon>Ajellomycetaceae</taxon>
        <taxon>Emergomyces</taxon>
    </lineage>
</organism>
<feature type="region of interest" description="Disordered" evidence="1">
    <location>
        <begin position="179"/>
        <end position="304"/>
    </location>
</feature>
<accession>A0A1B7P7A3</accession>
<feature type="compositionally biased region" description="Low complexity" evidence="1">
    <location>
        <begin position="680"/>
        <end position="693"/>
    </location>
</feature>
<evidence type="ECO:0000313" key="3">
    <source>
        <dbReference type="Proteomes" id="UP000091918"/>
    </source>
</evidence>
<evidence type="ECO:0000313" key="2">
    <source>
        <dbReference type="EMBL" id="OAX84873.1"/>
    </source>
</evidence>
<feature type="compositionally biased region" description="Low complexity" evidence="1">
    <location>
        <begin position="256"/>
        <end position="272"/>
    </location>
</feature>
<feature type="compositionally biased region" description="Low complexity" evidence="1">
    <location>
        <begin position="593"/>
        <end position="607"/>
    </location>
</feature>
<reference evidence="2 3" key="1">
    <citation type="submission" date="2015-07" db="EMBL/GenBank/DDBJ databases">
        <title>Emmonsia species relationships and genome sequence.</title>
        <authorList>
            <person name="Cuomo C.A."/>
            <person name="Schwartz I.S."/>
            <person name="Kenyon C."/>
            <person name="de Hoog G.S."/>
            <person name="Govender N.P."/>
            <person name="Botha A."/>
            <person name="Moreno L."/>
            <person name="de Vries M."/>
            <person name="Munoz J.F."/>
            <person name="Stielow J.B."/>
        </authorList>
    </citation>
    <scope>NUCLEOTIDE SEQUENCE [LARGE SCALE GENOMIC DNA]</scope>
    <source>
        <strain evidence="2 3">CBS 136260</strain>
    </source>
</reference>
<dbReference type="Proteomes" id="UP000091918">
    <property type="component" value="Unassembled WGS sequence"/>
</dbReference>